<comment type="caution">
    <text evidence="14">The sequence shown here is derived from an EMBL/GenBank/DDBJ whole genome shotgun (WGS) entry which is preliminary data.</text>
</comment>
<evidence type="ECO:0000313" key="15">
    <source>
        <dbReference type="Proteomes" id="UP001458880"/>
    </source>
</evidence>
<evidence type="ECO:0000256" key="1">
    <source>
        <dbReference type="ARBA" id="ARBA00005354"/>
    </source>
</evidence>
<keyword evidence="6 14" id="KW-0418">Kinase</keyword>
<dbReference type="Gene3D" id="3.30.200.20">
    <property type="entry name" value="Phosphorylase Kinase, domain 1"/>
    <property type="match status" value="1"/>
</dbReference>
<dbReference type="SMART" id="SM00537">
    <property type="entry name" value="DCX"/>
    <property type="match status" value="2"/>
</dbReference>
<evidence type="ECO:0000256" key="8">
    <source>
        <dbReference type="ARBA" id="ARBA00031092"/>
    </source>
</evidence>
<accession>A0AAW1MIB9</accession>
<dbReference type="InterPro" id="IPR017441">
    <property type="entry name" value="Protein_kinase_ATP_BS"/>
</dbReference>
<dbReference type="PROSITE" id="PS00107">
    <property type="entry name" value="PROTEIN_KINASE_ATP"/>
    <property type="match status" value="1"/>
</dbReference>
<sequence>MSKNNINGSRSLSSASCNSIISDAGDSIDNGIEELSITKNNRPSSTSCRAQKAKRIRFYHNGNKYFTGVVVAVASERYRSFESLTTELTTLLMKNVTLPSGVRSVFSMDGKKVSSLDDLEDGKEYVCGGKGEVFKKIEYSKTDHNKSKRLSSGRLSGPVVAQPRIAPPDCVRPRIVTLIRNGIKPRKVIRLLLNKRNSSSMEQVLSALTEAASLDSGAVRKVFTLTRQPVTSLPQFFASEDVFFVYGNERFAQEDFELEFEESKAIQQYKKIPGLRNGAGPKPKMPKKELNRTYESNENLLVKFSKDNMVLPTVLRQKFNIGDMIGDGNFAVVRLCIDKATNDEFALKIIDKSKCKGKEDMVENEVRILRRLCHPHVMKLFEEEDTKNMLYLVCEYVRGGDLFDAITVAQKFSEDQAALMITHLTSALAYLHNLNIVHRDVKPENLLVDMDGDRVRILKLGDFGLACEVNEPLYTVCGTPTYVAPEILAESGYGLKIDVWAAGVILYILLCGYPPFVSQDNDQEKLFDCILRGQYDFPDEYWQEVSDLAKELIFNMLQLAPEVRFSAEDVLDHPWLQYAAMCS</sequence>
<comment type="similarity">
    <text evidence="1">Belongs to the protein kinase superfamily. CAMK Ser/Thr protein kinase family. CaMK subfamily.</text>
</comment>
<keyword evidence="5 11" id="KW-0547">Nucleotide-binding</keyword>
<dbReference type="InterPro" id="IPR036572">
    <property type="entry name" value="Doublecortin_dom_sf"/>
</dbReference>
<evidence type="ECO:0000256" key="7">
    <source>
        <dbReference type="ARBA" id="ARBA00022840"/>
    </source>
</evidence>
<evidence type="ECO:0000256" key="5">
    <source>
        <dbReference type="ARBA" id="ARBA00022741"/>
    </source>
</evidence>
<gene>
    <name evidence="14" type="ORF">QE152_g6028</name>
</gene>
<dbReference type="InterPro" id="IPR003533">
    <property type="entry name" value="Doublecortin_dom"/>
</dbReference>
<dbReference type="GO" id="GO:0004674">
    <property type="term" value="F:protein serine/threonine kinase activity"/>
    <property type="evidence" value="ECO:0007669"/>
    <property type="project" value="UniProtKB-KW"/>
</dbReference>
<dbReference type="SUPFAM" id="SSF89837">
    <property type="entry name" value="Doublecortin (DC)"/>
    <property type="match status" value="2"/>
</dbReference>
<dbReference type="GO" id="GO:0035556">
    <property type="term" value="P:intracellular signal transduction"/>
    <property type="evidence" value="ECO:0007669"/>
    <property type="project" value="InterPro"/>
</dbReference>
<dbReference type="Gene3D" id="1.10.510.10">
    <property type="entry name" value="Transferase(Phosphotransferase) domain 1"/>
    <property type="match status" value="1"/>
</dbReference>
<feature type="domain" description="Protein kinase" evidence="12">
    <location>
        <begin position="319"/>
        <end position="576"/>
    </location>
</feature>
<keyword evidence="4" id="KW-0808">Transferase</keyword>
<dbReference type="SMART" id="SM00220">
    <property type="entry name" value="S_TKc"/>
    <property type="match status" value="1"/>
</dbReference>
<evidence type="ECO:0000256" key="11">
    <source>
        <dbReference type="PROSITE-ProRule" id="PRU10141"/>
    </source>
</evidence>
<dbReference type="InterPro" id="IPR000719">
    <property type="entry name" value="Prot_kinase_dom"/>
</dbReference>
<feature type="binding site" evidence="11">
    <location>
        <position position="348"/>
    </location>
    <ligand>
        <name>ATP</name>
        <dbReference type="ChEBI" id="CHEBI:30616"/>
    </ligand>
</feature>
<dbReference type="GO" id="GO:0005524">
    <property type="term" value="F:ATP binding"/>
    <property type="evidence" value="ECO:0007669"/>
    <property type="project" value="UniProtKB-UniRule"/>
</dbReference>
<keyword evidence="7 11" id="KW-0067">ATP-binding</keyword>
<dbReference type="FunFam" id="3.30.200.20:FF:000042">
    <property type="entry name" value="Aurora kinase A"/>
    <property type="match status" value="1"/>
</dbReference>
<dbReference type="CDD" id="cd14095">
    <property type="entry name" value="STKc_DCKL"/>
    <property type="match status" value="1"/>
</dbReference>
<reference evidence="14 15" key="1">
    <citation type="journal article" date="2024" name="BMC Genomics">
        <title>De novo assembly and annotation of Popillia japonica's genome with initial clues to its potential as an invasive pest.</title>
        <authorList>
            <person name="Cucini C."/>
            <person name="Boschi S."/>
            <person name="Funari R."/>
            <person name="Cardaioli E."/>
            <person name="Iannotti N."/>
            <person name="Marturano G."/>
            <person name="Paoli F."/>
            <person name="Bruttini M."/>
            <person name="Carapelli A."/>
            <person name="Frati F."/>
            <person name="Nardi F."/>
        </authorList>
    </citation>
    <scope>NUCLEOTIDE SEQUENCE [LARGE SCALE GENOMIC DNA]</scope>
    <source>
        <strain evidence="14">DMR45628</strain>
    </source>
</reference>
<dbReference type="InterPro" id="IPR008271">
    <property type="entry name" value="Ser/Thr_kinase_AS"/>
</dbReference>
<dbReference type="SUPFAM" id="SSF56112">
    <property type="entry name" value="Protein kinase-like (PK-like)"/>
    <property type="match status" value="1"/>
</dbReference>
<dbReference type="EC" id="2.7.11.1" evidence="2"/>
<evidence type="ECO:0000256" key="9">
    <source>
        <dbReference type="ARBA" id="ARBA00047899"/>
    </source>
</evidence>
<evidence type="ECO:0000256" key="6">
    <source>
        <dbReference type="ARBA" id="ARBA00022777"/>
    </source>
</evidence>
<dbReference type="Pfam" id="PF03607">
    <property type="entry name" value="DCX"/>
    <property type="match status" value="2"/>
</dbReference>
<dbReference type="Pfam" id="PF00069">
    <property type="entry name" value="Pkinase"/>
    <property type="match status" value="1"/>
</dbReference>
<evidence type="ECO:0000256" key="2">
    <source>
        <dbReference type="ARBA" id="ARBA00012513"/>
    </source>
</evidence>
<name>A0AAW1MIB9_POPJA</name>
<evidence type="ECO:0000313" key="14">
    <source>
        <dbReference type="EMBL" id="KAK9746468.1"/>
    </source>
</evidence>
<dbReference type="InterPro" id="IPR011009">
    <property type="entry name" value="Kinase-like_dom_sf"/>
</dbReference>
<dbReference type="PROSITE" id="PS50011">
    <property type="entry name" value="PROTEIN_KINASE_DOM"/>
    <property type="match status" value="1"/>
</dbReference>
<dbReference type="AlphaFoldDB" id="A0AAW1MIB9"/>
<comment type="catalytic activity">
    <reaction evidence="9">
        <text>L-threonyl-[protein] + ATP = O-phospho-L-threonyl-[protein] + ADP + H(+)</text>
        <dbReference type="Rhea" id="RHEA:46608"/>
        <dbReference type="Rhea" id="RHEA-COMP:11060"/>
        <dbReference type="Rhea" id="RHEA-COMP:11605"/>
        <dbReference type="ChEBI" id="CHEBI:15378"/>
        <dbReference type="ChEBI" id="CHEBI:30013"/>
        <dbReference type="ChEBI" id="CHEBI:30616"/>
        <dbReference type="ChEBI" id="CHEBI:61977"/>
        <dbReference type="ChEBI" id="CHEBI:456216"/>
        <dbReference type="EC" id="2.7.11.1"/>
    </reaction>
</comment>
<evidence type="ECO:0000259" key="12">
    <source>
        <dbReference type="PROSITE" id="PS50011"/>
    </source>
</evidence>
<dbReference type="PROSITE" id="PS50309">
    <property type="entry name" value="DC"/>
    <property type="match status" value="2"/>
</dbReference>
<feature type="domain" description="Doublecortin" evidence="13">
    <location>
        <begin position="174"/>
        <end position="257"/>
    </location>
</feature>
<evidence type="ECO:0000256" key="4">
    <source>
        <dbReference type="ARBA" id="ARBA00022679"/>
    </source>
</evidence>
<dbReference type="EMBL" id="JASPKY010000039">
    <property type="protein sequence ID" value="KAK9746468.1"/>
    <property type="molecule type" value="Genomic_DNA"/>
</dbReference>
<protein>
    <recommendedName>
        <fullName evidence="2">non-specific serine/threonine protein kinase</fullName>
        <ecNumber evidence="2">2.7.11.1</ecNumber>
    </recommendedName>
    <alternativeName>
        <fullName evidence="8">Doublecortin-like and CAM kinase-like protein</fullName>
    </alternativeName>
</protein>
<dbReference type="Proteomes" id="UP001458880">
    <property type="component" value="Unassembled WGS sequence"/>
</dbReference>
<dbReference type="FunFam" id="1.10.510.10:FF:000066">
    <property type="entry name" value="Serine/threonine-protein kinase DCLK1 isoform 2"/>
    <property type="match status" value="1"/>
</dbReference>
<dbReference type="Gene3D" id="3.10.20.230">
    <property type="entry name" value="Doublecortin domain"/>
    <property type="match status" value="2"/>
</dbReference>
<keyword evidence="3" id="KW-0723">Serine/threonine-protein kinase</keyword>
<proteinExistence type="inferred from homology"/>
<comment type="catalytic activity">
    <reaction evidence="10">
        <text>L-seryl-[protein] + ATP = O-phospho-L-seryl-[protein] + ADP + H(+)</text>
        <dbReference type="Rhea" id="RHEA:17989"/>
        <dbReference type="Rhea" id="RHEA-COMP:9863"/>
        <dbReference type="Rhea" id="RHEA-COMP:11604"/>
        <dbReference type="ChEBI" id="CHEBI:15378"/>
        <dbReference type="ChEBI" id="CHEBI:29999"/>
        <dbReference type="ChEBI" id="CHEBI:30616"/>
        <dbReference type="ChEBI" id="CHEBI:83421"/>
        <dbReference type="ChEBI" id="CHEBI:456216"/>
        <dbReference type="EC" id="2.7.11.1"/>
    </reaction>
</comment>
<organism evidence="14 15">
    <name type="scientific">Popillia japonica</name>
    <name type="common">Japanese beetle</name>
    <dbReference type="NCBI Taxonomy" id="7064"/>
    <lineage>
        <taxon>Eukaryota</taxon>
        <taxon>Metazoa</taxon>
        <taxon>Ecdysozoa</taxon>
        <taxon>Arthropoda</taxon>
        <taxon>Hexapoda</taxon>
        <taxon>Insecta</taxon>
        <taxon>Pterygota</taxon>
        <taxon>Neoptera</taxon>
        <taxon>Endopterygota</taxon>
        <taxon>Coleoptera</taxon>
        <taxon>Polyphaga</taxon>
        <taxon>Scarabaeiformia</taxon>
        <taxon>Scarabaeidae</taxon>
        <taxon>Rutelinae</taxon>
        <taxon>Popillia</taxon>
    </lineage>
</organism>
<evidence type="ECO:0000259" key="13">
    <source>
        <dbReference type="PROSITE" id="PS50309"/>
    </source>
</evidence>
<evidence type="ECO:0000256" key="10">
    <source>
        <dbReference type="ARBA" id="ARBA00048679"/>
    </source>
</evidence>
<keyword evidence="15" id="KW-1185">Reference proteome</keyword>
<feature type="domain" description="Doublecortin" evidence="13">
    <location>
        <begin position="54"/>
        <end position="140"/>
    </location>
</feature>
<evidence type="ECO:0000256" key="3">
    <source>
        <dbReference type="ARBA" id="ARBA00022527"/>
    </source>
</evidence>
<dbReference type="PROSITE" id="PS00108">
    <property type="entry name" value="PROTEIN_KINASE_ST"/>
    <property type="match status" value="1"/>
</dbReference>
<dbReference type="PANTHER" id="PTHR24347">
    <property type="entry name" value="SERINE/THREONINE-PROTEIN KINASE"/>
    <property type="match status" value="1"/>
</dbReference>